<dbReference type="Proteomes" id="UP000286510">
    <property type="component" value="Unassembled WGS sequence"/>
</dbReference>
<protein>
    <recommendedName>
        <fullName evidence="7">START domain-containing protein</fullName>
    </recommendedName>
</protein>
<evidence type="ECO:0000313" key="6">
    <source>
        <dbReference type="Proteomes" id="UP000286510"/>
    </source>
</evidence>
<name>A0A397AL95_APHAT</name>
<dbReference type="Proteomes" id="UP000265427">
    <property type="component" value="Unassembled WGS sequence"/>
</dbReference>
<accession>A0A397AL95</accession>
<proteinExistence type="predicted"/>
<dbReference type="EMBL" id="QUTF01006886">
    <property type="protein sequence ID" value="RHZ40172.1"/>
    <property type="molecule type" value="Genomic_DNA"/>
</dbReference>
<comment type="caution">
    <text evidence="1">The sequence shown here is derived from an EMBL/GenBank/DDBJ whole genome shotgun (WGS) entry which is preliminary data.</text>
</comment>
<sequence length="170" mass="19200">MSSGGSTGSYNNNAHLLASNNQRRRYPVVDLNDETSFRYLTIMEGLLADALASDLRKSTVHRCFDVIRETDEWSVHHRVLAPRRHEYVCFGRHTTTLASLQDAMYTSDSFAFRSVCALLYPAHIEDAALLQVMHTADRGHFFGVKFVALNAPSVTDEIPSTKEFLYAEVR</sequence>
<organism evidence="1 4">
    <name type="scientific">Aphanomyces astaci</name>
    <name type="common">Crayfish plague agent</name>
    <dbReference type="NCBI Taxonomy" id="112090"/>
    <lineage>
        <taxon>Eukaryota</taxon>
        <taxon>Sar</taxon>
        <taxon>Stramenopiles</taxon>
        <taxon>Oomycota</taxon>
        <taxon>Saprolegniomycetes</taxon>
        <taxon>Saprolegniales</taxon>
        <taxon>Verrucalvaceae</taxon>
        <taxon>Aphanomyces</taxon>
    </lineage>
</organism>
<evidence type="ECO:0000313" key="2">
    <source>
        <dbReference type="EMBL" id="RHZ08281.1"/>
    </source>
</evidence>
<evidence type="ECO:0000313" key="1">
    <source>
        <dbReference type="EMBL" id="RHY07826.1"/>
    </source>
</evidence>
<reference evidence="4 5" key="1">
    <citation type="submission" date="2018-08" db="EMBL/GenBank/DDBJ databases">
        <title>Aphanomyces genome sequencing and annotation.</title>
        <authorList>
            <person name="Minardi D."/>
            <person name="Oidtmann B."/>
            <person name="Van Der Giezen M."/>
            <person name="Studholme D.J."/>
        </authorList>
    </citation>
    <scope>NUCLEOTIDE SEQUENCE [LARGE SCALE GENOMIC DNA]</scope>
    <source>
        <strain evidence="2 5">197901</strain>
        <strain evidence="3 6">FDL457</strain>
        <strain evidence="1 4">Kv</strain>
    </source>
</reference>
<dbReference type="EMBL" id="QUTE01012015">
    <property type="protein sequence ID" value="RHZ08281.1"/>
    <property type="molecule type" value="Genomic_DNA"/>
</dbReference>
<evidence type="ECO:0000313" key="5">
    <source>
        <dbReference type="Proteomes" id="UP000266196"/>
    </source>
</evidence>
<dbReference type="Proteomes" id="UP000266196">
    <property type="component" value="Unassembled WGS sequence"/>
</dbReference>
<evidence type="ECO:0000313" key="3">
    <source>
        <dbReference type="EMBL" id="RHZ40172.1"/>
    </source>
</evidence>
<evidence type="ECO:0000313" key="4">
    <source>
        <dbReference type="Proteomes" id="UP000265427"/>
    </source>
</evidence>
<gene>
    <name evidence="3" type="ORF">DYB26_015327</name>
    <name evidence="2" type="ORF">DYB31_008321</name>
    <name evidence="1" type="ORF">DYB36_000566</name>
</gene>
<dbReference type="EMBL" id="QUSZ01005890">
    <property type="protein sequence ID" value="RHY07826.1"/>
    <property type="molecule type" value="Genomic_DNA"/>
</dbReference>
<dbReference type="AlphaFoldDB" id="A0A397AL95"/>
<evidence type="ECO:0008006" key="7">
    <source>
        <dbReference type="Google" id="ProtNLM"/>
    </source>
</evidence>